<reference evidence="1 2" key="1">
    <citation type="submission" date="2014-06" db="EMBL/GenBank/DDBJ databases">
        <authorList>
            <consortium name="DOE Joint Genome Institute"/>
            <person name="Kuo A."/>
            <person name="Kohler A."/>
            <person name="Nagy L.G."/>
            <person name="Floudas D."/>
            <person name="Copeland A."/>
            <person name="Barry K.W."/>
            <person name="Cichocki N."/>
            <person name="Veneault-Fourrey C."/>
            <person name="LaButti K."/>
            <person name="Lindquist E.A."/>
            <person name="Lipzen A."/>
            <person name="Lundell T."/>
            <person name="Morin E."/>
            <person name="Murat C."/>
            <person name="Sun H."/>
            <person name="Tunlid A."/>
            <person name="Henrissat B."/>
            <person name="Grigoriev I.V."/>
            <person name="Hibbett D.S."/>
            <person name="Martin F."/>
            <person name="Nordberg H.P."/>
            <person name="Cantor M.N."/>
            <person name="Hua S.X."/>
        </authorList>
    </citation>
    <scope>NUCLEOTIDE SEQUENCE [LARGE SCALE GENOMIC DNA]</scope>
    <source>
        <strain evidence="1 2">ATCC 200175</strain>
    </source>
</reference>
<name>A0A0C9SVL1_PAXIN</name>
<dbReference type="AlphaFoldDB" id="A0A0C9SVL1"/>
<evidence type="ECO:0000313" key="1">
    <source>
        <dbReference type="EMBL" id="KIJ06650.1"/>
    </source>
</evidence>
<sequence length="75" mass="8403">LFEAIKRSQGEEGLDPWGPFADGEEWKLVKWLVRHIGHTAIEEFTKLPTAIDKLPQSSEWKLKGVTIEGDSLGAD</sequence>
<gene>
    <name evidence="1" type="ORF">PAXINDRAFT_30823</name>
</gene>
<keyword evidence="2" id="KW-1185">Reference proteome</keyword>
<dbReference type="OrthoDB" id="2680643at2759"/>
<accession>A0A0C9SVL1</accession>
<evidence type="ECO:0000313" key="2">
    <source>
        <dbReference type="Proteomes" id="UP000053647"/>
    </source>
</evidence>
<dbReference type="Proteomes" id="UP000053647">
    <property type="component" value="Unassembled WGS sequence"/>
</dbReference>
<organism evidence="1 2">
    <name type="scientific">Paxillus involutus ATCC 200175</name>
    <dbReference type="NCBI Taxonomy" id="664439"/>
    <lineage>
        <taxon>Eukaryota</taxon>
        <taxon>Fungi</taxon>
        <taxon>Dikarya</taxon>
        <taxon>Basidiomycota</taxon>
        <taxon>Agaricomycotina</taxon>
        <taxon>Agaricomycetes</taxon>
        <taxon>Agaricomycetidae</taxon>
        <taxon>Boletales</taxon>
        <taxon>Paxilineae</taxon>
        <taxon>Paxillaceae</taxon>
        <taxon>Paxillus</taxon>
    </lineage>
</organism>
<proteinExistence type="predicted"/>
<protein>
    <submittedName>
        <fullName evidence="1">Uncharacterized protein</fullName>
    </submittedName>
</protein>
<dbReference type="EMBL" id="KN820225">
    <property type="protein sequence ID" value="KIJ06650.1"/>
    <property type="molecule type" value="Genomic_DNA"/>
</dbReference>
<reference evidence="2" key="2">
    <citation type="submission" date="2015-01" db="EMBL/GenBank/DDBJ databases">
        <title>Evolutionary Origins and Diversification of the Mycorrhizal Mutualists.</title>
        <authorList>
            <consortium name="DOE Joint Genome Institute"/>
            <consortium name="Mycorrhizal Genomics Consortium"/>
            <person name="Kohler A."/>
            <person name="Kuo A."/>
            <person name="Nagy L.G."/>
            <person name="Floudas D."/>
            <person name="Copeland A."/>
            <person name="Barry K.W."/>
            <person name="Cichocki N."/>
            <person name="Veneault-Fourrey C."/>
            <person name="LaButti K."/>
            <person name="Lindquist E.A."/>
            <person name="Lipzen A."/>
            <person name="Lundell T."/>
            <person name="Morin E."/>
            <person name="Murat C."/>
            <person name="Riley R."/>
            <person name="Ohm R."/>
            <person name="Sun H."/>
            <person name="Tunlid A."/>
            <person name="Henrissat B."/>
            <person name="Grigoriev I.V."/>
            <person name="Hibbett D.S."/>
            <person name="Martin F."/>
        </authorList>
    </citation>
    <scope>NUCLEOTIDE SEQUENCE [LARGE SCALE GENOMIC DNA]</scope>
    <source>
        <strain evidence="2">ATCC 200175</strain>
    </source>
</reference>
<feature type="non-terminal residue" evidence="1">
    <location>
        <position position="75"/>
    </location>
</feature>
<dbReference type="HOGENOM" id="CLU_006344_5_2_1"/>
<feature type="non-terminal residue" evidence="1">
    <location>
        <position position="1"/>
    </location>
</feature>